<keyword evidence="4" id="KW-1185">Reference proteome</keyword>
<gene>
    <name evidence="3" type="ORF">PAF17_05485</name>
</gene>
<dbReference type="PANTHER" id="PTHR30023">
    <property type="entry name" value="D-ALANYL-D-ALANINE CARBOXYPEPTIDASE"/>
    <property type="match status" value="1"/>
</dbReference>
<keyword evidence="2 3" id="KW-0378">Hydrolase</keyword>
<comment type="similarity">
    <text evidence="1">Belongs to the peptidase S13 family.</text>
</comment>
<dbReference type="GO" id="GO:0009002">
    <property type="term" value="F:serine-type D-Ala-D-Ala carboxypeptidase activity"/>
    <property type="evidence" value="ECO:0007669"/>
    <property type="project" value="UniProtKB-EC"/>
</dbReference>
<dbReference type="Pfam" id="PF02113">
    <property type="entry name" value="Peptidase_S13"/>
    <property type="match status" value="1"/>
</dbReference>
<dbReference type="InterPro" id="IPR000667">
    <property type="entry name" value="Peptidase_S13"/>
</dbReference>
<evidence type="ECO:0000256" key="1">
    <source>
        <dbReference type="ARBA" id="ARBA00006096"/>
    </source>
</evidence>
<dbReference type="PRINTS" id="PR00922">
    <property type="entry name" value="DADACBPTASE3"/>
</dbReference>
<dbReference type="EC" id="3.4.16.4" evidence="3"/>
<dbReference type="PANTHER" id="PTHR30023:SF0">
    <property type="entry name" value="PENICILLIN-SENSITIVE CARBOXYPEPTIDASE A"/>
    <property type="match status" value="1"/>
</dbReference>
<dbReference type="InterPro" id="IPR012338">
    <property type="entry name" value="Beta-lactam/transpept-like"/>
</dbReference>
<sequence>MSMIDRRAILGGLLATPALRAMGQEPSLFQRPPIKPVPATPQLITRSGLIGKVGYALIDRRDGTPIEVGGGDVAMPPASTMKALTALYALNKLGEDFRFRTRVMLSGDTLILAGGGDPVLSTDDLASLADQLVASGQPSPARFAVWGGALPSIDEIAPAQADHLAYNPALSGMILNFNRVHLGWQSGSGGARMSLQARAAANSPRAYTISAEAADQAQLFAYRKDDRREYWTVSRAAMRRPGSRWLPVRNPELYAGDVFQTLCRAKGLVLPNPEVIADLPAATEIAGHDSPGLPILLQDMLKYSTNLTAEAIGMRASGATGLRFSAKAMQDWYQAQGLAEGFDLRDHSGLSTESRVNATGLARAICLGGKANELAALLKRNPLDVDLGVLEARGYSVMAKTGTLNFVSNLAGHLLIDGNEGACFAILCTDAPRQQASVGQERPAGVFAWTRNAKRLQRDILTGWAEKMRSGVL</sequence>
<name>A0ABT4ZCF1_9RHOB</name>
<accession>A0ABT4ZCF1</accession>
<proteinExistence type="inferred from homology"/>
<dbReference type="RefSeq" id="WP_271888086.1">
    <property type="nucleotide sequence ID" value="NZ_JAQBIE010000005.1"/>
</dbReference>
<reference evidence="3" key="1">
    <citation type="submission" date="2022-12" db="EMBL/GenBank/DDBJ databases">
        <title>Paracoccus onchidii sp. nov., isolated from a marine invertebrate from the South China Sea.</title>
        <authorList>
            <person name="Xu S."/>
            <person name="Liu Z."/>
            <person name="Xu Y."/>
        </authorList>
    </citation>
    <scope>NUCLEOTIDE SEQUENCE</scope>
    <source>
        <strain evidence="3">Z330</strain>
    </source>
</reference>
<protein>
    <submittedName>
        <fullName evidence="3">D-alanyl-D-alanine carboxypeptidase</fullName>
        <ecNumber evidence="3">3.4.16.4</ecNumber>
    </submittedName>
</protein>
<evidence type="ECO:0000313" key="4">
    <source>
        <dbReference type="Proteomes" id="UP001165641"/>
    </source>
</evidence>
<dbReference type="EMBL" id="JAQBIE010000005">
    <property type="protein sequence ID" value="MDB6176959.1"/>
    <property type="molecule type" value="Genomic_DNA"/>
</dbReference>
<evidence type="ECO:0000256" key="2">
    <source>
        <dbReference type="ARBA" id="ARBA00022801"/>
    </source>
</evidence>
<organism evidence="3 4">
    <name type="scientific">Paracoccus onchidii</name>
    <dbReference type="NCBI Taxonomy" id="3017813"/>
    <lineage>
        <taxon>Bacteria</taxon>
        <taxon>Pseudomonadati</taxon>
        <taxon>Pseudomonadota</taxon>
        <taxon>Alphaproteobacteria</taxon>
        <taxon>Rhodobacterales</taxon>
        <taxon>Paracoccaceae</taxon>
        <taxon>Paracoccus</taxon>
    </lineage>
</organism>
<dbReference type="Gene3D" id="3.40.710.10">
    <property type="entry name" value="DD-peptidase/beta-lactamase superfamily"/>
    <property type="match status" value="2"/>
</dbReference>
<keyword evidence="3" id="KW-0121">Carboxypeptidase</keyword>
<dbReference type="Proteomes" id="UP001165641">
    <property type="component" value="Unassembled WGS sequence"/>
</dbReference>
<comment type="caution">
    <text evidence="3">The sequence shown here is derived from an EMBL/GenBank/DDBJ whole genome shotgun (WGS) entry which is preliminary data.</text>
</comment>
<evidence type="ECO:0000313" key="3">
    <source>
        <dbReference type="EMBL" id="MDB6176959.1"/>
    </source>
</evidence>
<keyword evidence="3" id="KW-0645">Protease</keyword>
<dbReference type="SUPFAM" id="SSF56601">
    <property type="entry name" value="beta-lactamase/transpeptidase-like"/>
    <property type="match status" value="1"/>
</dbReference>